<accession>A0A7J5L9C5</accession>
<evidence type="ECO:0000313" key="2">
    <source>
        <dbReference type="EMBL" id="KAB5309834.1"/>
    </source>
</evidence>
<name>A0A7J5L9C5_BACSE</name>
<reference evidence="2 3" key="1">
    <citation type="journal article" date="2019" name="Nat. Med.">
        <title>A library of human gut bacterial isolates paired with longitudinal multiomics data enables mechanistic microbiome research.</title>
        <authorList>
            <person name="Poyet M."/>
            <person name="Groussin M."/>
            <person name="Gibbons S.M."/>
            <person name="Avila-Pacheco J."/>
            <person name="Jiang X."/>
            <person name="Kearney S.M."/>
            <person name="Perrotta A.R."/>
            <person name="Berdy B."/>
            <person name="Zhao S."/>
            <person name="Lieberman T.D."/>
            <person name="Swanson P.K."/>
            <person name="Smith M."/>
            <person name="Roesemann S."/>
            <person name="Alexander J.E."/>
            <person name="Rich S.A."/>
            <person name="Livny J."/>
            <person name="Vlamakis H."/>
            <person name="Clish C."/>
            <person name="Bullock K."/>
            <person name="Deik A."/>
            <person name="Scott J."/>
            <person name="Pierce K.A."/>
            <person name="Xavier R.J."/>
            <person name="Alm E.J."/>
        </authorList>
    </citation>
    <scope>NUCLEOTIDE SEQUENCE [LARGE SCALE GENOMIC DNA]</scope>
    <source>
        <strain evidence="2 3">BIOML-A6</strain>
    </source>
</reference>
<dbReference type="EMBL" id="WCLE01000050">
    <property type="protein sequence ID" value="KAB5309834.1"/>
    <property type="molecule type" value="Genomic_DNA"/>
</dbReference>
<evidence type="ECO:0000313" key="3">
    <source>
        <dbReference type="Proteomes" id="UP000467334"/>
    </source>
</evidence>
<protein>
    <submittedName>
        <fullName evidence="2">DUF262 domain-containing protein</fullName>
    </submittedName>
</protein>
<comment type="caution">
    <text evidence="2">The sequence shown here is derived from an EMBL/GenBank/DDBJ whole genome shotgun (WGS) entry which is preliminary data.</text>
</comment>
<feature type="domain" description="GmrSD restriction endonucleases N-terminal" evidence="1">
    <location>
        <begin position="13"/>
        <end position="202"/>
    </location>
</feature>
<dbReference type="AlphaFoldDB" id="A0A7J5L9C5"/>
<dbReference type="InterPro" id="IPR036086">
    <property type="entry name" value="ParB/Sulfiredoxin_sf"/>
</dbReference>
<dbReference type="SUPFAM" id="SSF110849">
    <property type="entry name" value="ParB/Sulfiredoxin"/>
    <property type="match status" value="1"/>
</dbReference>
<gene>
    <name evidence="2" type="ORF">F9958_16030</name>
</gene>
<proteinExistence type="predicted"/>
<dbReference type="Proteomes" id="UP000467334">
    <property type="component" value="Unassembled WGS sequence"/>
</dbReference>
<dbReference type="Pfam" id="PF03235">
    <property type="entry name" value="GmrSD_N"/>
    <property type="match status" value="1"/>
</dbReference>
<evidence type="ECO:0000259" key="1">
    <source>
        <dbReference type="Pfam" id="PF03235"/>
    </source>
</evidence>
<dbReference type="InterPro" id="IPR004919">
    <property type="entry name" value="GmrSD_N"/>
</dbReference>
<dbReference type="PANTHER" id="PTHR35149">
    <property type="entry name" value="SLL5132 PROTEIN"/>
    <property type="match status" value="1"/>
</dbReference>
<dbReference type="CDD" id="cd16387">
    <property type="entry name" value="ParB_N_Srx"/>
    <property type="match status" value="1"/>
</dbReference>
<dbReference type="PANTHER" id="PTHR35149:SF2">
    <property type="entry name" value="DUF262 DOMAIN-CONTAINING PROTEIN"/>
    <property type="match status" value="1"/>
</dbReference>
<sequence length="607" mass="71687">MQNNKRVMNLEEKIIGDITGEFVIEAYQRGYRWSKDEIEHLLNDIDEIPDGQSYCLQPIVVKNNNGVYELIDGQQRLTTLYLIMKYLSFYQNLKYSIEYTTRKSENGHIGSKDLLENINVVDLNSPSSNIDELFIKKAYGIISNWFNNENSKKNSFYYKLQGLVTVIWYEVDSEEDSVSIFTRLNIGKISLTNAELVKALFLSKGKKDDQGVYAGNPYGIDDKKQHEIALQWDAMEKSLHDNKFWAFITNEKKESYPIRMELFFDIMENKPADECSFYTFNRFYDRFKISTNRTESWETIVRYYQQLWEWYKDFSLYHQIGYLVTIGYSIKDLLDIAMNKDNPVKKSEFKEEILKKIRQSVKFEDLDYADLSYEHHSYFIHILLLLFNVETIRQKGDEDNRFPFERYKNEGTWSLEHIHAQNSENLKTNREWRDWLVLHKRSLKSLIKTHEENSSEYQSVLIIINKIDSIISHIDDTKYKGSIRDEFSAIAPEVVNKLSDGNDKIQMHSLSNMALLTVDENAALNNSTFDVKRSKILDMDRNGDYIPTCTKNVFMKYYSSSDTKLHFWSEEDRKSYIEAMNDVLYRHKDTSGNEIKLIKEEIHYGNK</sequence>
<organism evidence="2 3">
    <name type="scientific">Bacteroides stercoris</name>
    <dbReference type="NCBI Taxonomy" id="46506"/>
    <lineage>
        <taxon>Bacteria</taxon>
        <taxon>Pseudomonadati</taxon>
        <taxon>Bacteroidota</taxon>
        <taxon>Bacteroidia</taxon>
        <taxon>Bacteroidales</taxon>
        <taxon>Bacteroidaceae</taxon>
        <taxon>Bacteroides</taxon>
    </lineage>
</organism>